<reference evidence="2" key="2">
    <citation type="submission" date="2015-02" db="UniProtKB">
        <authorList>
            <consortium name="EnsemblMetazoa"/>
        </authorList>
    </citation>
    <scope>IDENTIFICATION</scope>
</reference>
<reference evidence="3" key="1">
    <citation type="submission" date="2011-05" db="EMBL/GenBank/DDBJ databases">
        <authorList>
            <person name="Richards S.R."/>
            <person name="Qu J."/>
            <person name="Jiang H."/>
            <person name="Jhangiani S.N."/>
            <person name="Agravi P."/>
            <person name="Goodspeed R."/>
            <person name="Gross S."/>
            <person name="Mandapat C."/>
            <person name="Jackson L."/>
            <person name="Mathew T."/>
            <person name="Pu L."/>
            <person name="Thornton R."/>
            <person name="Saada N."/>
            <person name="Wilczek-Boney K.B."/>
            <person name="Lee S."/>
            <person name="Kovar C."/>
            <person name="Wu Y."/>
            <person name="Scherer S.E."/>
            <person name="Worley K.C."/>
            <person name="Muzny D.M."/>
            <person name="Gibbs R."/>
        </authorList>
    </citation>
    <scope>NUCLEOTIDE SEQUENCE</scope>
    <source>
        <strain evidence="3">Brora</strain>
    </source>
</reference>
<dbReference type="EnsemblMetazoa" id="SMAR007770-RA">
    <property type="protein sequence ID" value="SMAR007770-PA"/>
    <property type="gene ID" value="SMAR007770"/>
</dbReference>
<evidence type="ECO:0000256" key="1">
    <source>
        <dbReference type="SAM" id="MobiDB-lite"/>
    </source>
</evidence>
<keyword evidence="3" id="KW-1185">Reference proteome</keyword>
<sequence length="500" mass="55399">MDIKPTKLTSSDIYIGDNKTDNVNIRFEAGAVETSHIGDNPQGGSSTKKHTSEQPQTVDVVNKHEVKKSPSPSEDIQTIGSGCGDVQIETSNLMKDQIDVVLSDFEDEEEFGGNEEDLECNGITWKWQEAMRDDVGAKGIKCVDVLDEINSHPDVDECGEGNRNESNIFRSTPVMGRMPDKDFSDISSEVIDELDMSAEACSHNIHYPSLLSTSVDDDEDDDDDDEDSTGFHCHDFNSSRPLLSDDVDDGRLHDDDFDNLFEDDLTDPHLKKWLRTKLDQSMDTSERSESNDEELMRLHATKTITMADKGIQVCEEEILLGDNVTDAFAQMDNWLQEGASLQVKSRTSRQTQTATSFLRGRLAAGKDAEMAPEVDGECSDGQMTTEDEVLTMSDEGEQLRPSCRMNEHVKKLMTALPGMTPISTDDGNMWLVPTVDENGNFFNVVVDDGTVWDIFIFRPSNPSTDASTQTSEEELNGELEAQAQHSPDEISPSNQVDSGV</sequence>
<feature type="region of interest" description="Disordered" evidence="1">
    <location>
        <begin position="32"/>
        <end position="83"/>
    </location>
</feature>
<feature type="region of interest" description="Disordered" evidence="1">
    <location>
        <begin position="210"/>
        <end position="235"/>
    </location>
</feature>
<feature type="region of interest" description="Disordered" evidence="1">
    <location>
        <begin position="156"/>
        <end position="181"/>
    </location>
</feature>
<protein>
    <submittedName>
        <fullName evidence="2">Uncharacterized protein</fullName>
    </submittedName>
</protein>
<feature type="region of interest" description="Disordered" evidence="1">
    <location>
        <begin position="1"/>
        <end position="20"/>
    </location>
</feature>
<dbReference type="EMBL" id="JH431806">
    <property type="status" value="NOT_ANNOTATED_CDS"/>
    <property type="molecule type" value="Genomic_DNA"/>
</dbReference>
<feature type="compositionally biased region" description="Polar residues" evidence="1">
    <location>
        <begin position="460"/>
        <end position="470"/>
    </location>
</feature>
<evidence type="ECO:0000313" key="3">
    <source>
        <dbReference type="Proteomes" id="UP000014500"/>
    </source>
</evidence>
<feature type="compositionally biased region" description="Polar residues" evidence="1">
    <location>
        <begin position="70"/>
        <end position="80"/>
    </location>
</feature>
<feature type="compositionally biased region" description="Polar residues" evidence="1">
    <location>
        <begin position="491"/>
        <end position="500"/>
    </location>
</feature>
<proteinExistence type="predicted"/>
<feature type="compositionally biased region" description="Acidic residues" evidence="1">
    <location>
        <begin position="215"/>
        <end position="228"/>
    </location>
</feature>
<dbReference type="Proteomes" id="UP000014500">
    <property type="component" value="Unassembled WGS sequence"/>
</dbReference>
<dbReference type="AlphaFoldDB" id="T1J2H7"/>
<organism evidence="2 3">
    <name type="scientific">Strigamia maritima</name>
    <name type="common">European centipede</name>
    <name type="synonym">Geophilus maritimus</name>
    <dbReference type="NCBI Taxonomy" id="126957"/>
    <lineage>
        <taxon>Eukaryota</taxon>
        <taxon>Metazoa</taxon>
        <taxon>Ecdysozoa</taxon>
        <taxon>Arthropoda</taxon>
        <taxon>Myriapoda</taxon>
        <taxon>Chilopoda</taxon>
        <taxon>Pleurostigmophora</taxon>
        <taxon>Geophilomorpha</taxon>
        <taxon>Linotaeniidae</taxon>
        <taxon>Strigamia</taxon>
    </lineage>
</organism>
<feature type="region of interest" description="Disordered" evidence="1">
    <location>
        <begin position="460"/>
        <end position="500"/>
    </location>
</feature>
<evidence type="ECO:0000313" key="2">
    <source>
        <dbReference type="EnsemblMetazoa" id="SMAR007770-PA"/>
    </source>
</evidence>
<name>T1J2H7_STRMM</name>
<accession>T1J2H7</accession>
<dbReference type="HOGENOM" id="CLU_545522_0_0_1"/>